<proteinExistence type="predicted"/>
<sequence>MAASPAPLAQPKNYDQLYPGRFLKAGILDGKKVTLTIAEVKHEKLEGEKGEELKAIMSFVGKEMQLVLAKTNAICIKAMFGPTLANWKGKKVTLYEGKVEVAGPMKGQPCIRIWGSPEIPQDMTIPIKLPKRKAFEVVMHKTEPKPAPQE</sequence>
<reference evidence="2" key="1">
    <citation type="journal article" date="2023" name="Int. J. Syst. Evol. Microbiol.">
        <title>Mesoterricola silvestris gen. nov., sp. nov., Mesoterricola sediminis sp. nov., Geothrix oryzae sp. nov., Geothrix edaphica sp. nov., Geothrix rubra sp. nov., and Geothrix limicola sp. nov., six novel members of Acidobacteriota isolated from soils.</title>
        <authorList>
            <person name="Itoh H."/>
            <person name="Sugisawa Y."/>
            <person name="Mise K."/>
            <person name="Xu Z."/>
            <person name="Kuniyasu M."/>
            <person name="Ushijima N."/>
            <person name="Kawano K."/>
            <person name="Kobayashi E."/>
            <person name="Shiratori Y."/>
            <person name="Masuda Y."/>
            <person name="Senoo K."/>
        </authorList>
    </citation>
    <scope>NUCLEOTIDE SEQUENCE [LARGE SCALE GENOMIC DNA]</scope>
    <source>
        <strain evidence="2">W79</strain>
    </source>
</reference>
<keyword evidence="2" id="KW-1185">Reference proteome</keyword>
<name>A0AA48K8P6_9BACT</name>
<gene>
    <name evidence="1" type="ORF">METEAL_15090</name>
</gene>
<dbReference type="RefSeq" id="WP_316415243.1">
    <property type="nucleotide sequence ID" value="NZ_AP027080.1"/>
</dbReference>
<protein>
    <submittedName>
        <fullName evidence="1">Uncharacterized protein</fullName>
    </submittedName>
</protein>
<dbReference type="KEGG" id="msil:METEAL_15090"/>
<accession>A0AA48K8P6</accession>
<dbReference type="Proteomes" id="UP001238179">
    <property type="component" value="Chromosome"/>
</dbReference>
<organism evidence="1 2">
    <name type="scientific">Mesoterricola silvestris</name>
    <dbReference type="NCBI Taxonomy" id="2927979"/>
    <lineage>
        <taxon>Bacteria</taxon>
        <taxon>Pseudomonadati</taxon>
        <taxon>Acidobacteriota</taxon>
        <taxon>Holophagae</taxon>
        <taxon>Holophagales</taxon>
        <taxon>Holophagaceae</taxon>
        <taxon>Mesoterricola</taxon>
    </lineage>
</organism>
<evidence type="ECO:0000313" key="1">
    <source>
        <dbReference type="EMBL" id="BDU72335.1"/>
    </source>
</evidence>
<dbReference type="AlphaFoldDB" id="A0AA48K8P6"/>
<dbReference type="EMBL" id="AP027080">
    <property type="protein sequence ID" value="BDU72335.1"/>
    <property type="molecule type" value="Genomic_DNA"/>
</dbReference>
<evidence type="ECO:0000313" key="2">
    <source>
        <dbReference type="Proteomes" id="UP001238179"/>
    </source>
</evidence>